<feature type="transmembrane region" description="Helical" evidence="2">
    <location>
        <begin position="434"/>
        <end position="452"/>
    </location>
</feature>
<name>W2V1M2_9RICK</name>
<comment type="caution">
    <text evidence="4">The sequence shown here is derived from an EMBL/GenBank/DDBJ whole genome shotgun (WGS) entry which is preliminary data.</text>
</comment>
<comment type="similarity">
    <text evidence="1">Belongs to the protein kinase superfamily. ADCK protein kinase family.</text>
</comment>
<proteinExistence type="inferred from homology"/>
<evidence type="ECO:0000259" key="3">
    <source>
        <dbReference type="PROSITE" id="PS50011"/>
    </source>
</evidence>
<keyword evidence="2" id="KW-0472">Membrane</keyword>
<evidence type="ECO:0000256" key="2">
    <source>
        <dbReference type="SAM" id="Phobius"/>
    </source>
</evidence>
<gene>
    <name evidence="4" type="ORF">P857_244</name>
</gene>
<dbReference type="Pfam" id="PF03109">
    <property type="entry name" value="ABC1"/>
    <property type="match status" value="1"/>
</dbReference>
<evidence type="ECO:0000256" key="1">
    <source>
        <dbReference type="ARBA" id="ARBA00009670"/>
    </source>
</evidence>
<evidence type="ECO:0000313" key="4">
    <source>
        <dbReference type="EMBL" id="ETO91333.1"/>
    </source>
</evidence>
<dbReference type="GO" id="GO:0004672">
    <property type="term" value="F:protein kinase activity"/>
    <property type="evidence" value="ECO:0007669"/>
    <property type="project" value="InterPro"/>
</dbReference>
<dbReference type="GO" id="GO:0005524">
    <property type="term" value="F:ATP binding"/>
    <property type="evidence" value="ECO:0007669"/>
    <property type="project" value="InterPro"/>
</dbReference>
<dbReference type="PANTHER" id="PTHR10566">
    <property type="entry name" value="CHAPERONE-ACTIVITY OF BC1 COMPLEX CABC1 -RELATED"/>
    <property type="match status" value="1"/>
</dbReference>
<keyword evidence="2" id="KW-1133">Transmembrane helix</keyword>
<keyword evidence="5" id="KW-1185">Reference proteome</keyword>
<dbReference type="Proteomes" id="UP000018951">
    <property type="component" value="Unassembled WGS sequence"/>
</dbReference>
<dbReference type="SUPFAM" id="SSF56112">
    <property type="entry name" value="Protein kinase-like (PK-like)"/>
    <property type="match status" value="1"/>
</dbReference>
<organism evidence="4 5">
    <name type="scientific">Candidatus Xenolissoclinum pacificiensis L6</name>
    <dbReference type="NCBI Taxonomy" id="1401685"/>
    <lineage>
        <taxon>Bacteria</taxon>
        <taxon>Pseudomonadati</taxon>
        <taxon>Pseudomonadota</taxon>
        <taxon>Alphaproteobacteria</taxon>
        <taxon>Rickettsiales</taxon>
        <taxon>Anaplasmataceae</taxon>
        <taxon>Candidatus Xenolissoclinum</taxon>
    </lineage>
</organism>
<dbReference type="InterPro" id="IPR011009">
    <property type="entry name" value="Kinase-like_dom_sf"/>
</dbReference>
<sequence length="454" mass="52261">MIIKIIPRILKILLFTVQSYIIISYTKNYNKLVKNLESMGPTFIKIGQLLSTRSDILSDEFVCALLNLCDQVKPECFNKSKKTIEKDLKSSINKLFKDINPTPYASASVSQVFQGTLHSGQKVAVKVIRHNIKNIILLDILILKIIVKIISTFTKKVVILNHIIKRISSSVTVELNMRLEGSQTSEMYDNFKNKPNVIIPSIIWKYTTRNILTQSWIEGIPLSQVRYLSENTLILIFKTFIYQSYSIGFFHGDMHSGNIIIVEDNKIALIDFGIMGRINKQEKKYISCMTKALMDKNYQMIADIQIKYGYIQNTQHDILTQCRAIAEPIINQPVQEISIATLITQIFNFINNFDTNINPSLLLLQKNIMMLEGIAIKFHPSINLWYKLGPILRKMIHTNLNTKESIKEILSAPVTVINSLQQQLSTRNYTKKNHTNMILIFFNIIFILYILYKS</sequence>
<dbReference type="AlphaFoldDB" id="W2V1M2"/>
<dbReference type="EMBL" id="AXCJ01000005">
    <property type="protein sequence ID" value="ETO91333.1"/>
    <property type="molecule type" value="Genomic_DNA"/>
</dbReference>
<dbReference type="InterPro" id="IPR000719">
    <property type="entry name" value="Prot_kinase_dom"/>
</dbReference>
<accession>W2V1M2</accession>
<dbReference type="PANTHER" id="PTHR10566:SF113">
    <property type="entry name" value="PROTEIN ACTIVITY OF BC1 COMPLEX KINASE 7, CHLOROPLASTIC"/>
    <property type="match status" value="1"/>
</dbReference>
<evidence type="ECO:0000313" key="5">
    <source>
        <dbReference type="Proteomes" id="UP000018951"/>
    </source>
</evidence>
<reference evidence="4 5" key="1">
    <citation type="journal article" date="2013" name="PLoS ONE">
        <title>Bacterial endosymbiosis in a chordate host: long-term co-evolution and conservation of secondary metabolism.</title>
        <authorList>
            <person name="Kwan J.C."/>
            <person name="Schmidt E.W."/>
        </authorList>
    </citation>
    <scope>NUCLEOTIDE SEQUENCE [LARGE SCALE GENOMIC DNA]</scope>
    <source>
        <strain evidence="5">L6</strain>
    </source>
</reference>
<dbReference type="STRING" id="1401685.P857_244"/>
<keyword evidence="2" id="KW-0812">Transmembrane</keyword>
<feature type="domain" description="Protein kinase" evidence="3">
    <location>
        <begin position="98"/>
        <end position="415"/>
    </location>
</feature>
<dbReference type="PROSITE" id="PS50011">
    <property type="entry name" value="PROTEIN_KINASE_DOM"/>
    <property type="match status" value="1"/>
</dbReference>
<dbReference type="Gene3D" id="1.10.510.10">
    <property type="entry name" value="Transferase(Phosphotransferase) domain 1"/>
    <property type="match status" value="1"/>
</dbReference>
<protein>
    <submittedName>
        <fullName evidence="4">ABC1 family protein</fullName>
    </submittedName>
</protein>
<dbReference type="InterPro" id="IPR050154">
    <property type="entry name" value="UbiB_kinase"/>
</dbReference>
<dbReference type="InterPro" id="IPR004147">
    <property type="entry name" value="ABC1_dom"/>
</dbReference>